<organism evidence="4 5">
    <name type="scientific">Paraburkholderia denitrificans</name>
    <dbReference type="NCBI Taxonomy" id="694025"/>
    <lineage>
        <taxon>Bacteria</taxon>
        <taxon>Pseudomonadati</taxon>
        <taxon>Pseudomonadota</taxon>
        <taxon>Betaproteobacteria</taxon>
        <taxon>Burkholderiales</taxon>
        <taxon>Burkholderiaceae</taxon>
        <taxon>Paraburkholderia</taxon>
    </lineage>
</organism>
<protein>
    <submittedName>
        <fullName evidence="4">SH3 domain-containing protein</fullName>
    </submittedName>
</protein>
<accession>A0ABW0JAK7</accession>
<keyword evidence="5" id="KW-1185">Reference proteome</keyword>
<feature type="domain" description="SH3b" evidence="3">
    <location>
        <begin position="87"/>
        <end position="138"/>
    </location>
</feature>
<reference evidence="5" key="1">
    <citation type="journal article" date="2019" name="Int. J. Syst. Evol. Microbiol.">
        <title>The Global Catalogue of Microorganisms (GCM) 10K type strain sequencing project: providing services to taxonomists for standard genome sequencing and annotation.</title>
        <authorList>
            <consortium name="The Broad Institute Genomics Platform"/>
            <consortium name="The Broad Institute Genome Sequencing Center for Infectious Disease"/>
            <person name="Wu L."/>
            <person name="Ma J."/>
        </authorList>
    </citation>
    <scope>NUCLEOTIDE SEQUENCE [LARGE SCALE GENOMIC DNA]</scope>
    <source>
        <strain evidence="5">CCUG 56042</strain>
    </source>
</reference>
<feature type="compositionally biased region" description="Gly residues" evidence="1">
    <location>
        <begin position="261"/>
        <end position="278"/>
    </location>
</feature>
<dbReference type="Proteomes" id="UP001596103">
    <property type="component" value="Unassembled WGS sequence"/>
</dbReference>
<feature type="compositionally biased region" description="Pro residues" evidence="1">
    <location>
        <begin position="191"/>
        <end position="200"/>
    </location>
</feature>
<feature type="compositionally biased region" description="Gly residues" evidence="1">
    <location>
        <begin position="207"/>
        <end position="219"/>
    </location>
</feature>
<dbReference type="Pfam" id="PF08239">
    <property type="entry name" value="SH3_3"/>
    <property type="match status" value="1"/>
</dbReference>
<evidence type="ECO:0000256" key="2">
    <source>
        <dbReference type="SAM" id="Phobius"/>
    </source>
</evidence>
<dbReference type="Gene3D" id="2.30.30.40">
    <property type="entry name" value="SH3 Domains"/>
    <property type="match status" value="1"/>
</dbReference>
<feature type="compositionally biased region" description="Low complexity" evidence="1">
    <location>
        <begin position="241"/>
        <end position="254"/>
    </location>
</feature>
<gene>
    <name evidence="4" type="ORF">ACFPTO_14310</name>
</gene>
<evidence type="ECO:0000256" key="1">
    <source>
        <dbReference type="SAM" id="MobiDB-lite"/>
    </source>
</evidence>
<dbReference type="RefSeq" id="WP_377711982.1">
    <property type="nucleotide sequence ID" value="NZ_JBHSMP010000016.1"/>
</dbReference>
<comment type="caution">
    <text evidence="4">The sequence shown here is derived from an EMBL/GenBank/DDBJ whole genome shotgun (WGS) entry which is preliminary data.</text>
</comment>
<dbReference type="InterPro" id="IPR003646">
    <property type="entry name" value="SH3-like_bac-type"/>
</dbReference>
<keyword evidence="2" id="KW-0472">Membrane</keyword>
<keyword evidence="2" id="KW-0812">Transmembrane</keyword>
<evidence type="ECO:0000313" key="5">
    <source>
        <dbReference type="Proteomes" id="UP001596103"/>
    </source>
</evidence>
<evidence type="ECO:0000259" key="3">
    <source>
        <dbReference type="Pfam" id="PF08239"/>
    </source>
</evidence>
<evidence type="ECO:0000313" key="4">
    <source>
        <dbReference type="EMBL" id="MFC5429965.1"/>
    </source>
</evidence>
<feature type="transmembrane region" description="Helical" evidence="2">
    <location>
        <begin position="58"/>
        <end position="77"/>
    </location>
</feature>
<keyword evidence="2" id="KW-1133">Transmembrane helix</keyword>
<feature type="compositionally biased region" description="Gly residues" evidence="1">
    <location>
        <begin position="287"/>
        <end position="301"/>
    </location>
</feature>
<feature type="transmembrane region" description="Helical" evidence="2">
    <location>
        <begin position="149"/>
        <end position="170"/>
    </location>
</feature>
<proteinExistence type="predicted"/>
<dbReference type="EMBL" id="JBHSMP010000016">
    <property type="protein sequence ID" value="MFC5429965.1"/>
    <property type="molecule type" value="Genomic_DNA"/>
</dbReference>
<feature type="region of interest" description="Disordered" evidence="1">
    <location>
        <begin position="187"/>
        <end position="301"/>
    </location>
</feature>
<name>A0ABW0JAK7_9BURK</name>
<sequence length="301" mass="31231">MRDLIDRASRSGMVRGARNTPLHAGRCPNWLICYRSDRSHNDRRAISLQGGTAMRKHLVGAVFAGLAGSFIASPPAAAQTPAFTNTTVNLFAGPAGDYPIVAQVPGGVPVSVWGCLSGFSWCDISLSGLRGWVWGGFLNYTFQGRPVPVMSYGPMIGLPVVTFSLGAYWGNFYRDRPWFRNQAYWMRRPPPRPVRPPPIRPPHRPPGVGGRPPQGGGPGNNARPPGGNRPSGGGRPPGAGRPPAGQGPGAQAPGPGRPPGASGGGRPPGAQAGQGGGRPPDARGGDRSSGGGRNRQPGGGN</sequence>